<evidence type="ECO:0000256" key="5">
    <source>
        <dbReference type="ARBA" id="ARBA00022692"/>
    </source>
</evidence>
<evidence type="ECO:0000256" key="10">
    <source>
        <dbReference type="ARBA" id="ARBA00031625"/>
    </source>
</evidence>
<dbReference type="InterPro" id="IPR035973">
    <property type="entry name" value="Cyt_c_oxidase_su3-like_sf"/>
</dbReference>
<evidence type="ECO:0000256" key="6">
    <source>
        <dbReference type="ARBA" id="ARBA00022967"/>
    </source>
</evidence>
<keyword evidence="5 11" id="KW-0812">Transmembrane</keyword>
<name>A0A919CR23_9PROT</name>
<feature type="transmembrane region" description="Helical" evidence="12">
    <location>
        <begin position="41"/>
        <end position="61"/>
    </location>
</feature>
<keyword evidence="7 12" id="KW-1133">Transmembrane helix</keyword>
<dbReference type="CDD" id="cd01665">
    <property type="entry name" value="Cyt_c_Oxidase_III"/>
    <property type="match status" value="1"/>
</dbReference>
<feature type="transmembrane region" description="Helical" evidence="12">
    <location>
        <begin position="16"/>
        <end position="35"/>
    </location>
</feature>
<evidence type="ECO:0000256" key="8">
    <source>
        <dbReference type="ARBA" id="ARBA00023136"/>
    </source>
</evidence>
<dbReference type="InterPro" id="IPR013833">
    <property type="entry name" value="Cyt_c_oxidase_su3_a-hlx"/>
</dbReference>
<sequence>MAHEQKHPYHLVEPSPWPFVGAGAGFVLAAGTVLFMHGKPFGAPMLIVGLLLVLMTMFFWWRDVIREAQYQGHHTPVVQIGTRYGMMLFIASEVMFFVAFFWAFFDMAMYPRTGVWPPEGIEPFDPFDLPLMNTLILLLSGTTVTWAHAALLQGDRRNLLIGLGITILLGLSFTALQAVEYSHAAFGFTEGIYPSTFYMATGFHGFHVIVGTIFLIVCWFRAYAGHFTPEQHFGFEAAAWYWHFVDVVWLFLFVCVYWWGS</sequence>
<dbReference type="InterPro" id="IPR024791">
    <property type="entry name" value="Cyt_c/ubiquinol_Oxase_su3"/>
</dbReference>
<dbReference type="PANTHER" id="PTHR11403">
    <property type="entry name" value="CYTOCHROME C OXIDASE SUBUNIT III"/>
    <property type="match status" value="1"/>
</dbReference>
<keyword evidence="15" id="KW-1185">Reference proteome</keyword>
<comment type="caution">
    <text evidence="14">The sequence shown here is derived from an EMBL/GenBank/DDBJ whole genome shotgun (WGS) entry which is preliminary data.</text>
</comment>
<dbReference type="Gene3D" id="1.10.287.70">
    <property type="match status" value="1"/>
</dbReference>
<proteinExistence type="inferred from homology"/>
<reference evidence="14" key="1">
    <citation type="journal article" date="2014" name="Int. J. Syst. Evol. Microbiol.">
        <title>Complete genome sequence of Corynebacterium casei LMG S-19264T (=DSM 44701T), isolated from a smear-ripened cheese.</title>
        <authorList>
            <consortium name="US DOE Joint Genome Institute (JGI-PGF)"/>
            <person name="Walter F."/>
            <person name="Albersmeier A."/>
            <person name="Kalinowski J."/>
            <person name="Ruckert C."/>
        </authorList>
    </citation>
    <scope>NUCLEOTIDE SEQUENCE</scope>
    <source>
        <strain evidence="14">KCTC 42651</strain>
    </source>
</reference>
<accession>A0A919CR23</accession>
<evidence type="ECO:0000256" key="4">
    <source>
        <dbReference type="ARBA" id="ARBA00015944"/>
    </source>
</evidence>
<evidence type="ECO:0000313" key="15">
    <source>
        <dbReference type="Proteomes" id="UP000630353"/>
    </source>
</evidence>
<dbReference type="SUPFAM" id="SSF81452">
    <property type="entry name" value="Cytochrome c oxidase subunit III-like"/>
    <property type="match status" value="1"/>
</dbReference>
<dbReference type="PROSITE" id="PS50253">
    <property type="entry name" value="COX3"/>
    <property type="match status" value="1"/>
</dbReference>
<dbReference type="InterPro" id="IPR033945">
    <property type="entry name" value="Cyt_c_oxase_su3_dom"/>
</dbReference>
<evidence type="ECO:0000259" key="13">
    <source>
        <dbReference type="PROSITE" id="PS50253"/>
    </source>
</evidence>
<dbReference type="Pfam" id="PF00510">
    <property type="entry name" value="COX3"/>
    <property type="match status" value="1"/>
</dbReference>
<dbReference type="GO" id="GO:0004129">
    <property type="term" value="F:cytochrome-c oxidase activity"/>
    <property type="evidence" value="ECO:0007669"/>
    <property type="project" value="UniProtKB-EC"/>
</dbReference>
<dbReference type="GO" id="GO:0031090">
    <property type="term" value="C:organelle membrane"/>
    <property type="evidence" value="ECO:0007669"/>
    <property type="project" value="UniProtKB-ARBA"/>
</dbReference>
<feature type="transmembrane region" description="Helical" evidence="12">
    <location>
        <begin position="82"/>
        <end position="105"/>
    </location>
</feature>
<feature type="transmembrane region" description="Helical" evidence="12">
    <location>
        <begin position="159"/>
        <end position="177"/>
    </location>
</feature>
<protein>
    <recommendedName>
        <fullName evidence="4">Cytochrome c oxidase subunit 3</fullName>
        <ecNumber evidence="3">7.1.1.9</ecNumber>
    </recommendedName>
    <alternativeName>
        <fullName evidence="9">Cytochrome aa3 subunit 3</fullName>
    </alternativeName>
    <alternativeName>
        <fullName evidence="10">Cytochrome c oxidase polypeptide III</fullName>
    </alternativeName>
</protein>
<dbReference type="Proteomes" id="UP000630353">
    <property type="component" value="Unassembled WGS sequence"/>
</dbReference>
<evidence type="ECO:0000313" key="14">
    <source>
        <dbReference type="EMBL" id="GHD57000.1"/>
    </source>
</evidence>
<dbReference type="GO" id="GO:0031967">
    <property type="term" value="C:organelle envelope"/>
    <property type="evidence" value="ECO:0007669"/>
    <property type="project" value="UniProtKB-ARBA"/>
</dbReference>
<keyword evidence="8 12" id="KW-0472">Membrane</keyword>
<dbReference type="InterPro" id="IPR000298">
    <property type="entry name" value="Cyt_c_oxidase-like_su3"/>
</dbReference>
<evidence type="ECO:0000256" key="3">
    <source>
        <dbReference type="ARBA" id="ARBA00012949"/>
    </source>
</evidence>
<dbReference type="EMBL" id="BMZS01000009">
    <property type="protein sequence ID" value="GHD57000.1"/>
    <property type="molecule type" value="Genomic_DNA"/>
</dbReference>
<evidence type="ECO:0000256" key="9">
    <source>
        <dbReference type="ARBA" id="ARBA00031400"/>
    </source>
</evidence>
<dbReference type="AlphaFoldDB" id="A0A919CR23"/>
<evidence type="ECO:0000256" key="12">
    <source>
        <dbReference type="SAM" id="Phobius"/>
    </source>
</evidence>
<feature type="transmembrane region" description="Helical" evidence="12">
    <location>
        <begin position="197"/>
        <end position="220"/>
    </location>
</feature>
<dbReference type="FunFam" id="1.10.287.70:FF:000082">
    <property type="entry name" value="Cytochrome c oxidase subunit 3"/>
    <property type="match status" value="1"/>
</dbReference>
<evidence type="ECO:0000256" key="11">
    <source>
        <dbReference type="RuleBase" id="RU003376"/>
    </source>
</evidence>
<evidence type="ECO:0000256" key="1">
    <source>
        <dbReference type="ARBA" id="ARBA00004141"/>
    </source>
</evidence>
<dbReference type="RefSeq" id="WP_189992532.1">
    <property type="nucleotide sequence ID" value="NZ_BMZS01000009.1"/>
</dbReference>
<evidence type="ECO:0000256" key="7">
    <source>
        <dbReference type="ARBA" id="ARBA00022989"/>
    </source>
</evidence>
<feature type="transmembrane region" description="Helical" evidence="12">
    <location>
        <begin position="131"/>
        <end position="152"/>
    </location>
</feature>
<dbReference type="GO" id="GO:0019646">
    <property type="term" value="P:aerobic electron transport chain"/>
    <property type="evidence" value="ECO:0007669"/>
    <property type="project" value="InterPro"/>
</dbReference>
<comment type="similarity">
    <text evidence="2 11">Belongs to the cytochrome c oxidase subunit 3 family.</text>
</comment>
<dbReference type="PANTHER" id="PTHR11403:SF7">
    <property type="entry name" value="CYTOCHROME C OXIDASE SUBUNIT 3"/>
    <property type="match status" value="1"/>
</dbReference>
<gene>
    <name evidence="14" type="primary">coxC</name>
    <name evidence="14" type="ORF">GCM10017083_37840</name>
</gene>
<dbReference type="GO" id="GO:0045277">
    <property type="term" value="C:respiratory chain complex IV"/>
    <property type="evidence" value="ECO:0007669"/>
    <property type="project" value="UniProtKB-ARBA"/>
</dbReference>
<comment type="subcellular location">
    <subcellularLocation>
        <location evidence="11">Cell membrane</location>
        <topology evidence="11">Multi-pass membrane protein</topology>
    </subcellularLocation>
    <subcellularLocation>
        <location evidence="1">Membrane</location>
        <topology evidence="1">Multi-pass membrane protein</topology>
    </subcellularLocation>
</comment>
<dbReference type="GO" id="GO:0005886">
    <property type="term" value="C:plasma membrane"/>
    <property type="evidence" value="ECO:0007669"/>
    <property type="project" value="UniProtKB-SubCell"/>
</dbReference>
<feature type="transmembrane region" description="Helical" evidence="12">
    <location>
        <begin position="240"/>
        <end position="260"/>
    </location>
</feature>
<reference evidence="14" key="2">
    <citation type="submission" date="2020-09" db="EMBL/GenBank/DDBJ databases">
        <authorList>
            <person name="Sun Q."/>
            <person name="Kim S."/>
        </authorList>
    </citation>
    <scope>NUCLEOTIDE SEQUENCE</scope>
    <source>
        <strain evidence="14">KCTC 42651</strain>
    </source>
</reference>
<evidence type="ECO:0000256" key="2">
    <source>
        <dbReference type="ARBA" id="ARBA00010581"/>
    </source>
</evidence>
<dbReference type="Gene3D" id="1.20.120.80">
    <property type="entry name" value="Cytochrome c oxidase, subunit III, four-helix bundle"/>
    <property type="match status" value="1"/>
</dbReference>
<organism evidence="14 15">
    <name type="scientific">Thalassobaculum fulvum</name>
    <dbReference type="NCBI Taxonomy" id="1633335"/>
    <lineage>
        <taxon>Bacteria</taxon>
        <taxon>Pseudomonadati</taxon>
        <taxon>Pseudomonadota</taxon>
        <taxon>Alphaproteobacteria</taxon>
        <taxon>Rhodospirillales</taxon>
        <taxon>Thalassobaculaceae</taxon>
        <taxon>Thalassobaculum</taxon>
    </lineage>
</organism>
<keyword evidence="6" id="KW-1278">Translocase</keyword>
<dbReference type="EC" id="7.1.1.9" evidence="3"/>
<dbReference type="FunFam" id="1.20.120.80:FF:000002">
    <property type="entry name" value="Cytochrome c oxidase subunit 3"/>
    <property type="match status" value="1"/>
</dbReference>
<feature type="domain" description="Heme-copper oxidase subunit III family profile" evidence="13">
    <location>
        <begin position="5"/>
        <end position="261"/>
    </location>
</feature>